<sequence>MIEEGSPRPGGGHKGGMKDTRSRAYRVISAMAATAAAVAVVAVVHDTQGVAIASESCTAKVNVKLPDNAEQVKLRVLNGTRTTGVAEQVSEDFKNRGFQVQPAVKSKTKVDQIAVVQFGPKTVGAAQWIRAFFLGDAEPQFNPARTSDVIDVVIGSRYRQLATFTEVNQSLAQLGEPTVPPGTCAA</sequence>
<dbReference type="Pfam" id="PF13399">
    <property type="entry name" value="LytR_C"/>
    <property type="match status" value="1"/>
</dbReference>
<evidence type="ECO:0000313" key="2">
    <source>
        <dbReference type="EMBL" id="GID65691.1"/>
    </source>
</evidence>
<organism evidence="2 3">
    <name type="scientific">Actinoplanes cyaneus</name>
    <dbReference type="NCBI Taxonomy" id="52696"/>
    <lineage>
        <taxon>Bacteria</taxon>
        <taxon>Bacillati</taxon>
        <taxon>Actinomycetota</taxon>
        <taxon>Actinomycetes</taxon>
        <taxon>Micromonosporales</taxon>
        <taxon>Micromonosporaceae</taxon>
        <taxon>Actinoplanes</taxon>
    </lineage>
</organism>
<gene>
    <name evidence="2" type="ORF">Acy02nite_35720</name>
</gene>
<reference evidence="2" key="1">
    <citation type="submission" date="2021-01" db="EMBL/GenBank/DDBJ databases">
        <title>Whole genome shotgun sequence of Actinoplanes cyaneus NBRC 14990.</title>
        <authorList>
            <person name="Komaki H."/>
            <person name="Tamura T."/>
        </authorList>
    </citation>
    <scope>NUCLEOTIDE SEQUENCE</scope>
    <source>
        <strain evidence="2">NBRC 14990</strain>
    </source>
</reference>
<comment type="caution">
    <text evidence="2">The sequence shown here is derived from an EMBL/GenBank/DDBJ whole genome shotgun (WGS) entry which is preliminary data.</text>
</comment>
<evidence type="ECO:0000259" key="1">
    <source>
        <dbReference type="Pfam" id="PF13399"/>
    </source>
</evidence>
<feature type="domain" description="LytR/CpsA/Psr regulator C-terminal" evidence="1">
    <location>
        <begin position="71"/>
        <end position="158"/>
    </location>
</feature>
<accession>A0A919MC22</accession>
<keyword evidence="3" id="KW-1185">Reference proteome</keyword>
<dbReference type="Gene3D" id="3.30.70.2390">
    <property type="match status" value="1"/>
</dbReference>
<evidence type="ECO:0000313" key="3">
    <source>
        <dbReference type="Proteomes" id="UP000619479"/>
    </source>
</evidence>
<dbReference type="Proteomes" id="UP000619479">
    <property type="component" value="Unassembled WGS sequence"/>
</dbReference>
<dbReference type="AlphaFoldDB" id="A0A919MC22"/>
<dbReference type="EMBL" id="BOMH01000027">
    <property type="protein sequence ID" value="GID65691.1"/>
    <property type="molecule type" value="Genomic_DNA"/>
</dbReference>
<name>A0A919MC22_9ACTN</name>
<protein>
    <recommendedName>
        <fullName evidence="1">LytR/CpsA/Psr regulator C-terminal domain-containing protein</fullName>
    </recommendedName>
</protein>
<proteinExistence type="predicted"/>
<dbReference type="InterPro" id="IPR027381">
    <property type="entry name" value="LytR/CpsA/Psr_C"/>
</dbReference>